<dbReference type="GO" id="GO:0098542">
    <property type="term" value="P:defense response to other organism"/>
    <property type="evidence" value="ECO:0007669"/>
    <property type="project" value="InterPro"/>
</dbReference>
<dbReference type="SUPFAM" id="SSF117070">
    <property type="entry name" value="LEA14-like"/>
    <property type="match status" value="1"/>
</dbReference>
<name>A0A8H5LTI6_9AGAR</name>
<reference evidence="5 6" key="1">
    <citation type="journal article" date="2020" name="ISME J.">
        <title>Uncovering the hidden diversity of litter-decomposition mechanisms in mushroom-forming fungi.</title>
        <authorList>
            <person name="Floudas D."/>
            <person name="Bentzer J."/>
            <person name="Ahren D."/>
            <person name="Johansson T."/>
            <person name="Persson P."/>
            <person name="Tunlid A."/>
        </authorList>
    </citation>
    <scope>NUCLEOTIDE SEQUENCE [LARGE SCALE GENOMIC DNA]</scope>
    <source>
        <strain evidence="5 6">CBS 291.85</strain>
    </source>
</reference>
<evidence type="ECO:0000256" key="3">
    <source>
        <dbReference type="SAM" id="MobiDB-lite"/>
    </source>
</evidence>
<dbReference type="PANTHER" id="PTHR31234">
    <property type="entry name" value="LATE EMBRYOGENESIS ABUNDANT (LEA) HYDROXYPROLINE-RICH GLYCOPROTEIN FAMILY"/>
    <property type="match status" value="1"/>
</dbReference>
<feature type="compositionally biased region" description="Pro residues" evidence="3">
    <location>
        <begin position="38"/>
        <end position="50"/>
    </location>
</feature>
<dbReference type="OrthoDB" id="20273at2759"/>
<dbReference type="EMBL" id="JAACJM010000014">
    <property type="protein sequence ID" value="KAF5368993.1"/>
    <property type="molecule type" value="Genomic_DNA"/>
</dbReference>
<dbReference type="GO" id="GO:0016020">
    <property type="term" value="C:membrane"/>
    <property type="evidence" value="ECO:0007669"/>
    <property type="project" value="UniProtKB-SubCell"/>
</dbReference>
<dbReference type="Proteomes" id="UP000559256">
    <property type="component" value="Unassembled WGS sequence"/>
</dbReference>
<feature type="compositionally biased region" description="Low complexity" evidence="3">
    <location>
        <begin position="7"/>
        <end position="37"/>
    </location>
</feature>
<dbReference type="Gene3D" id="2.60.40.1820">
    <property type="match status" value="1"/>
</dbReference>
<comment type="caution">
    <text evidence="5">The sequence shown here is derived from an EMBL/GenBank/DDBJ whole genome shotgun (WGS) entry which is preliminary data.</text>
</comment>
<dbReference type="AlphaFoldDB" id="A0A8H5LTI6"/>
<evidence type="ECO:0000256" key="1">
    <source>
        <dbReference type="ARBA" id="ARBA00004370"/>
    </source>
</evidence>
<keyword evidence="6" id="KW-1185">Reference proteome</keyword>
<sequence length="315" mass="34159">MSYNDPYAGGQYAHQYQHGQQYNQGGYEFNPYSNSIPHSPPPIPQSPPFSPAHSGPKHAPTPSLSGPFAPYHDDPNPFQAGNEQKVDPKPNDFVDYTAGENSFKGIKDYRSHYQGNLWTRGSRVGCFGRFFGCTLFIAIYLFLAIVGCMILWLRPPSVDIGDPFVNTTQSLGIENGALTIPLGLNVSVNNPMYLSVRIRDLNVDLTYPITNNPNVGNGSISDVNIKSNEETNFTLPIDLDASLNGDGIAVLRDIANKCGSSGGKLDVDADIHIKLAVLGVPVSFSISRSLSFSCPAFAQDALQQISSIIGNLFSK</sequence>
<comment type="subcellular location">
    <subcellularLocation>
        <location evidence="1">Membrane</location>
    </subcellularLocation>
</comment>
<protein>
    <recommendedName>
        <fullName evidence="7">Late embryogenesis abundant protein LEA-2 subgroup domain-containing protein</fullName>
    </recommendedName>
</protein>
<dbReference type="InterPro" id="IPR044839">
    <property type="entry name" value="NDR1-like"/>
</dbReference>
<evidence type="ECO:0000256" key="2">
    <source>
        <dbReference type="ARBA" id="ARBA00023136"/>
    </source>
</evidence>
<organism evidence="5 6">
    <name type="scientific">Tetrapyrgos nigripes</name>
    <dbReference type="NCBI Taxonomy" id="182062"/>
    <lineage>
        <taxon>Eukaryota</taxon>
        <taxon>Fungi</taxon>
        <taxon>Dikarya</taxon>
        <taxon>Basidiomycota</taxon>
        <taxon>Agaricomycotina</taxon>
        <taxon>Agaricomycetes</taxon>
        <taxon>Agaricomycetidae</taxon>
        <taxon>Agaricales</taxon>
        <taxon>Marasmiineae</taxon>
        <taxon>Marasmiaceae</taxon>
        <taxon>Tetrapyrgos</taxon>
    </lineage>
</organism>
<keyword evidence="2 4" id="KW-0472">Membrane</keyword>
<proteinExistence type="predicted"/>
<gene>
    <name evidence="5" type="ORF">D9758_002845</name>
</gene>
<keyword evidence="4" id="KW-0812">Transmembrane</keyword>
<evidence type="ECO:0008006" key="7">
    <source>
        <dbReference type="Google" id="ProtNLM"/>
    </source>
</evidence>
<accession>A0A8H5LTI6</accession>
<dbReference type="PANTHER" id="PTHR31234:SF2">
    <property type="entry name" value="OS05G0199100 PROTEIN"/>
    <property type="match status" value="1"/>
</dbReference>
<feature type="region of interest" description="Disordered" evidence="3">
    <location>
        <begin position="1"/>
        <end position="94"/>
    </location>
</feature>
<feature type="transmembrane region" description="Helical" evidence="4">
    <location>
        <begin position="130"/>
        <end position="153"/>
    </location>
</feature>
<evidence type="ECO:0000313" key="5">
    <source>
        <dbReference type="EMBL" id="KAF5368993.1"/>
    </source>
</evidence>
<evidence type="ECO:0000256" key="4">
    <source>
        <dbReference type="SAM" id="Phobius"/>
    </source>
</evidence>
<keyword evidence="4" id="KW-1133">Transmembrane helix</keyword>
<evidence type="ECO:0000313" key="6">
    <source>
        <dbReference type="Proteomes" id="UP000559256"/>
    </source>
</evidence>